<dbReference type="Proteomes" id="UP000594262">
    <property type="component" value="Unplaced"/>
</dbReference>
<keyword evidence="2" id="KW-1185">Reference proteome</keyword>
<name>A0A7M6DPN9_9CNID</name>
<evidence type="ECO:0000313" key="2">
    <source>
        <dbReference type="Proteomes" id="UP000594262"/>
    </source>
</evidence>
<organism evidence="1 2">
    <name type="scientific">Clytia hemisphaerica</name>
    <dbReference type="NCBI Taxonomy" id="252671"/>
    <lineage>
        <taxon>Eukaryota</taxon>
        <taxon>Metazoa</taxon>
        <taxon>Cnidaria</taxon>
        <taxon>Hydrozoa</taxon>
        <taxon>Hydroidolina</taxon>
        <taxon>Leptothecata</taxon>
        <taxon>Obeliida</taxon>
        <taxon>Clytiidae</taxon>
        <taxon>Clytia</taxon>
    </lineage>
</organism>
<protein>
    <submittedName>
        <fullName evidence="1">Uncharacterized protein</fullName>
    </submittedName>
</protein>
<reference evidence="1" key="1">
    <citation type="submission" date="2021-01" db="UniProtKB">
        <authorList>
            <consortium name="EnsemblMetazoa"/>
        </authorList>
    </citation>
    <scope>IDENTIFICATION</scope>
</reference>
<evidence type="ECO:0000313" key="1">
    <source>
        <dbReference type="EnsemblMetazoa" id="CLYHEMP020681.1"/>
    </source>
</evidence>
<dbReference type="AlphaFoldDB" id="A0A7M6DPN9"/>
<dbReference type="EnsemblMetazoa" id="CLYHEMT020681.1">
    <property type="protein sequence ID" value="CLYHEMP020681.1"/>
    <property type="gene ID" value="CLYHEMG020681"/>
</dbReference>
<proteinExistence type="predicted"/>
<sequence length="211" mass="24606">DKGYIACAPPDQISFARNNLKCQPHKSRMVKIIQLLKILILLVLINLLRASPPRCDGTDCNHFQDVYNHCWKSDFDYCSEWVQNTNPNFVENADIFCNREASKYCQYKKHQLEGCTQEVEHVCPKPKTTTEEELALERDCQDRATERCHHLLDSLDHYVECWKGELDSCFESLVYSRYESPNCKTVDRHFNVCIAPQLCQMVIYPVLECGY</sequence>
<accession>A0A7M6DPN9</accession>